<accession>A0ABV6T9Z5</accession>
<keyword evidence="3" id="KW-1185">Reference proteome</keyword>
<evidence type="ECO:0000256" key="1">
    <source>
        <dbReference type="SAM" id="MobiDB-lite"/>
    </source>
</evidence>
<organism evidence="2 3">
    <name type="scientific">Streptomyces noboritoensis</name>
    <dbReference type="NCBI Taxonomy" id="67337"/>
    <lineage>
        <taxon>Bacteria</taxon>
        <taxon>Bacillati</taxon>
        <taxon>Actinomycetota</taxon>
        <taxon>Actinomycetes</taxon>
        <taxon>Kitasatosporales</taxon>
        <taxon>Streptomycetaceae</taxon>
        <taxon>Streptomyces</taxon>
    </lineage>
</organism>
<reference evidence="2 3" key="1">
    <citation type="submission" date="2024-09" db="EMBL/GenBank/DDBJ databases">
        <authorList>
            <person name="Sun Q."/>
            <person name="Mori K."/>
        </authorList>
    </citation>
    <scope>NUCLEOTIDE SEQUENCE [LARGE SCALE GENOMIC DNA]</scope>
    <source>
        <strain evidence="2 3">JCM 4557</strain>
    </source>
</reference>
<dbReference type="Proteomes" id="UP001589887">
    <property type="component" value="Unassembled WGS sequence"/>
</dbReference>
<comment type="caution">
    <text evidence="2">The sequence shown here is derived from an EMBL/GenBank/DDBJ whole genome shotgun (WGS) entry which is preliminary data.</text>
</comment>
<sequence>MVRVAVKNTPGLTPAATWKPSVKASRAAASSEAPVHCGSQAAASAAPPSESCAASATPAQTSTANPAIPRRVV</sequence>
<name>A0ABV6T9Z5_9ACTN</name>
<dbReference type="EMBL" id="JBHMQV010000001">
    <property type="protein sequence ID" value="MFC0842243.1"/>
    <property type="molecule type" value="Genomic_DNA"/>
</dbReference>
<evidence type="ECO:0000313" key="2">
    <source>
        <dbReference type="EMBL" id="MFC0842243.1"/>
    </source>
</evidence>
<protein>
    <submittedName>
        <fullName evidence="2">Uncharacterized protein</fullName>
    </submittedName>
</protein>
<gene>
    <name evidence="2" type="ORF">ACFH04_00600</name>
</gene>
<feature type="compositionally biased region" description="Low complexity" evidence="1">
    <location>
        <begin position="39"/>
        <end position="67"/>
    </location>
</feature>
<feature type="region of interest" description="Disordered" evidence="1">
    <location>
        <begin position="1"/>
        <end position="73"/>
    </location>
</feature>
<dbReference type="RefSeq" id="WP_394316123.1">
    <property type="nucleotide sequence ID" value="NZ_JBHMQV010000001.1"/>
</dbReference>
<proteinExistence type="predicted"/>
<evidence type="ECO:0000313" key="3">
    <source>
        <dbReference type="Proteomes" id="UP001589887"/>
    </source>
</evidence>